<keyword evidence="4" id="KW-0804">Transcription</keyword>
<comment type="caution">
    <text evidence="7">The sequence shown here is derived from an EMBL/GenBank/DDBJ whole genome shotgun (WGS) entry which is preliminary data.</text>
</comment>
<dbReference type="OrthoDB" id="1232at2759"/>
<dbReference type="GO" id="GO:0000124">
    <property type="term" value="C:SAGA complex"/>
    <property type="evidence" value="ECO:0007669"/>
    <property type="project" value="TreeGrafter"/>
</dbReference>
<feature type="compositionally biased region" description="Low complexity" evidence="6">
    <location>
        <begin position="250"/>
        <end position="277"/>
    </location>
</feature>
<organism evidence="7 8">
    <name type="scientific">Polysphondylium violaceum</name>
    <dbReference type="NCBI Taxonomy" id="133409"/>
    <lineage>
        <taxon>Eukaryota</taxon>
        <taxon>Amoebozoa</taxon>
        <taxon>Evosea</taxon>
        <taxon>Eumycetozoa</taxon>
        <taxon>Dictyostelia</taxon>
        <taxon>Dictyosteliales</taxon>
        <taxon>Dictyosteliaceae</taxon>
        <taxon>Polysphondylium</taxon>
    </lineage>
</organism>
<feature type="compositionally biased region" description="Basic and acidic residues" evidence="6">
    <location>
        <begin position="468"/>
        <end position="478"/>
    </location>
</feature>
<comment type="subcellular location">
    <subcellularLocation>
        <location evidence="1">Nucleus</location>
    </subcellularLocation>
</comment>
<protein>
    <submittedName>
        <fullName evidence="7">Uncharacterized protein</fullName>
    </submittedName>
</protein>
<evidence type="ECO:0000256" key="2">
    <source>
        <dbReference type="ARBA" id="ARBA00005330"/>
    </source>
</evidence>
<evidence type="ECO:0000313" key="8">
    <source>
        <dbReference type="Proteomes" id="UP000695562"/>
    </source>
</evidence>
<feature type="region of interest" description="Disordered" evidence="6">
    <location>
        <begin position="212"/>
        <end position="277"/>
    </location>
</feature>
<dbReference type="PANTHER" id="PTHR13556:SF2">
    <property type="entry name" value="TRANSCRIPTIONAL ADAPTER 3"/>
    <property type="match status" value="1"/>
</dbReference>
<feature type="region of interest" description="Disordered" evidence="6">
    <location>
        <begin position="468"/>
        <end position="506"/>
    </location>
</feature>
<dbReference type="EMBL" id="AJWJ01000066">
    <property type="protein sequence ID" value="KAF2076288.1"/>
    <property type="molecule type" value="Genomic_DNA"/>
</dbReference>
<evidence type="ECO:0000256" key="1">
    <source>
        <dbReference type="ARBA" id="ARBA00004123"/>
    </source>
</evidence>
<evidence type="ECO:0000313" key="7">
    <source>
        <dbReference type="EMBL" id="KAF2076288.1"/>
    </source>
</evidence>
<feature type="compositionally biased region" description="Polar residues" evidence="6">
    <location>
        <begin position="13"/>
        <end position="32"/>
    </location>
</feature>
<feature type="compositionally biased region" description="Low complexity" evidence="6">
    <location>
        <begin position="90"/>
        <end position="101"/>
    </location>
</feature>
<dbReference type="Proteomes" id="UP000695562">
    <property type="component" value="Unassembled WGS sequence"/>
</dbReference>
<dbReference type="GO" id="GO:0003713">
    <property type="term" value="F:transcription coactivator activity"/>
    <property type="evidence" value="ECO:0007669"/>
    <property type="project" value="TreeGrafter"/>
</dbReference>
<feature type="compositionally biased region" description="Low complexity" evidence="6">
    <location>
        <begin position="342"/>
        <end position="369"/>
    </location>
</feature>
<evidence type="ECO:0000256" key="3">
    <source>
        <dbReference type="ARBA" id="ARBA00023015"/>
    </source>
</evidence>
<feature type="compositionally biased region" description="Basic residues" evidence="6">
    <location>
        <begin position="666"/>
        <end position="680"/>
    </location>
</feature>
<feature type="compositionally biased region" description="Pro residues" evidence="6">
    <location>
        <begin position="494"/>
        <end position="503"/>
    </location>
</feature>
<evidence type="ECO:0000256" key="4">
    <source>
        <dbReference type="ARBA" id="ARBA00023163"/>
    </source>
</evidence>
<dbReference type="Pfam" id="PF10198">
    <property type="entry name" value="Ada3"/>
    <property type="match status" value="1"/>
</dbReference>
<feature type="region of interest" description="Disordered" evidence="6">
    <location>
        <begin position="1"/>
        <end position="101"/>
    </location>
</feature>
<sequence>MVGGKRGRPPKNRPSNTVDDSGRSTQSIIDSHLSTDTHMTDEMDDSDTNSTSRHHDDYYSATNSAIDGHEGTLLSTSPNGDKDTSAAIPNSMIDNSGSSNNNNSDGWNLYLPSIDLVPKILENGYISKLSSMSTEPYQSDSEVTTSTTLNTENIDISPEDLDNACNDVFLFKRYIKDTKRLIEDQIYTLEQWKSMNYPNTTTFQVERQQYEKYKRKPRIKRRPIHTDPHSGTESELENDVLDKSMEDSENTTYTPTTTSLNSTTTSSNPSNSTATATTTTSIIDSSISANKNNSTKNKRLQKPYRNESDEDIDIVEVDDLSNRKKIHQHNNNVLNEDDNDSDSNNNSNNTSMPTSTTTTTTTTSTTNPSKNKRIHQPPPPSKNNKKKSGSKYQDDVHKKKKRDEVEAYKVHIGPGVFWNSIDSYFKPITDTDIEFITPKPDEFYNPYFAIPPLGTHYSEVWYYEDQERLNGKSSESHSSKHRNISRARSEMDGTPPPPPPPPNFDEGIFISTDEICMGDLSMRLLSALIEDNTIISTSTNTFSASSSGNIKFNQPLASSYSENNQLCIEQRIQMELASLGIYDDYKVPTSIPTLNHQLKEKDKDREDDEISYQIRLLQNQLRAQLETNNQLKLKALAECKSVISLHDSLRRKKNSQTNNERNYQKLMKRDKKKRRVSKPT</sequence>
<name>A0A8J4V2W9_9MYCE</name>
<feature type="region of interest" description="Disordered" evidence="6">
    <location>
        <begin position="328"/>
        <end position="403"/>
    </location>
</feature>
<dbReference type="PANTHER" id="PTHR13556">
    <property type="entry name" value="TRANSCRIPTIONAL ADAPTER 3-RELATED"/>
    <property type="match status" value="1"/>
</dbReference>
<comment type="similarity">
    <text evidence="2">Belongs to the NGG1 family.</text>
</comment>
<dbReference type="AlphaFoldDB" id="A0A8J4V2W9"/>
<keyword evidence="3" id="KW-0805">Transcription regulation</keyword>
<dbReference type="InterPro" id="IPR019340">
    <property type="entry name" value="Histone_AcTrfase_su3"/>
</dbReference>
<gene>
    <name evidence="7" type="ORF">CYY_002403</name>
</gene>
<dbReference type="GO" id="GO:0006357">
    <property type="term" value="P:regulation of transcription by RNA polymerase II"/>
    <property type="evidence" value="ECO:0007669"/>
    <property type="project" value="TreeGrafter"/>
</dbReference>
<feature type="compositionally biased region" description="Basic residues" evidence="6">
    <location>
        <begin position="1"/>
        <end position="11"/>
    </location>
</feature>
<feature type="compositionally biased region" description="Basic residues" evidence="6">
    <location>
        <begin position="213"/>
        <end position="223"/>
    </location>
</feature>
<evidence type="ECO:0000256" key="5">
    <source>
        <dbReference type="ARBA" id="ARBA00023242"/>
    </source>
</evidence>
<accession>A0A8J4V2W9</accession>
<dbReference type="GO" id="GO:0005634">
    <property type="term" value="C:nucleus"/>
    <property type="evidence" value="ECO:0007669"/>
    <property type="project" value="UniProtKB-SubCell"/>
</dbReference>
<keyword evidence="5" id="KW-0539">Nucleus</keyword>
<proteinExistence type="inferred from homology"/>
<reference evidence="7" key="1">
    <citation type="submission" date="2020-01" db="EMBL/GenBank/DDBJ databases">
        <title>Development of genomics and gene disruption for Polysphondylium violaceum indicates a role for the polyketide synthase stlB in stalk morphogenesis.</title>
        <authorList>
            <person name="Narita B."/>
            <person name="Kawabe Y."/>
            <person name="Kin K."/>
            <person name="Saito T."/>
            <person name="Gibbs R."/>
            <person name="Kuspa A."/>
            <person name="Muzny D."/>
            <person name="Queller D."/>
            <person name="Richards S."/>
            <person name="Strassman J."/>
            <person name="Sucgang R."/>
            <person name="Worley K."/>
            <person name="Schaap P."/>
        </authorList>
    </citation>
    <scope>NUCLEOTIDE SEQUENCE</scope>
    <source>
        <strain evidence="7">QSvi11</strain>
    </source>
</reference>
<evidence type="ECO:0000256" key="6">
    <source>
        <dbReference type="SAM" id="MobiDB-lite"/>
    </source>
</evidence>
<feature type="region of interest" description="Disordered" evidence="6">
    <location>
        <begin position="649"/>
        <end position="680"/>
    </location>
</feature>
<keyword evidence="8" id="KW-1185">Reference proteome</keyword>
<feature type="compositionally biased region" description="Basic and acidic residues" evidence="6">
    <location>
        <begin position="392"/>
        <end position="403"/>
    </location>
</feature>